<feature type="signal peptide" evidence="3">
    <location>
        <begin position="1"/>
        <end position="21"/>
    </location>
</feature>
<dbReference type="Pfam" id="PF07589">
    <property type="entry name" value="PEP-CTERM"/>
    <property type="match status" value="1"/>
</dbReference>
<dbReference type="InterPro" id="IPR013425">
    <property type="entry name" value="Autotrns_rpt"/>
</dbReference>
<evidence type="ECO:0000256" key="1">
    <source>
        <dbReference type="ARBA" id="ARBA00022729"/>
    </source>
</evidence>
<dbReference type="PANTHER" id="PTHR35037:SF3">
    <property type="entry name" value="C-TERMINAL REGION OF AIDA-LIKE PROTEIN"/>
    <property type="match status" value="1"/>
</dbReference>
<keyword evidence="2" id="KW-0812">Transmembrane</keyword>
<dbReference type="Proteomes" id="UP000738431">
    <property type="component" value="Chromosome"/>
</dbReference>
<keyword evidence="1 3" id="KW-0732">Signal</keyword>
<organism evidence="5 6">
    <name type="scientific">Actomonas aquatica</name>
    <dbReference type="NCBI Taxonomy" id="2866162"/>
    <lineage>
        <taxon>Bacteria</taxon>
        <taxon>Pseudomonadati</taxon>
        <taxon>Verrucomicrobiota</taxon>
        <taxon>Opitutia</taxon>
        <taxon>Opitutales</taxon>
        <taxon>Opitutaceae</taxon>
        <taxon>Actomonas</taxon>
    </lineage>
</organism>
<dbReference type="NCBIfam" id="TIGR02601">
    <property type="entry name" value="autotrns_rpt"/>
    <property type="match status" value="21"/>
</dbReference>
<reference evidence="5 6" key="2">
    <citation type="submission" date="2023-12" db="EMBL/GenBank/DDBJ databases">
        <title>Description of an unclassified Opitutus bacterium of Verrucomicrobiota.</title>
        <authorList>
            <person name="Zhang D.-F."/>
        </authorList>
    </citation>
    <scope>NUCLEOTIDE SEQUENCE [LARGE SCALE GENOMIC DNA]</scope>
    <source>
        <strain evidence="5 6">WL0086</strain>
    </source>
</reference>
<gene>
    <name evidence="5" type="ORF">K1X11_019395</name>
</gene>
<feature type="domain" description="Ice-binding protein C-terminal" evidence="4">
    <location>
        <begin position="3281"/>
        <end position="3306"/>
    </location>
</feature>
<dbReference type="EMBL" id="CP139781">
    <property type="protein sequence ID" value="WRQ86985.1"/>
    <property type="molecule type" value="Genomic_DNA"/>
</dbReference>
<proteinExistence type="predicted"/>
<evidence type="ECO:0000259" key="4">
    <source>
        <dbReference type="Pfam" id="PF07589"/>
    </source>
</evidence>
<evidence type="ECO:0000256" key="3">
    <source>
        <dbReference type="SAM" id="SignalP"/>
    </source>
</evidence>
<keyword evidence="2" id="KW-0472">Membrane</keyword>
<dbReference type="InterPro" id="IPR013424">
    <property type="entry name" value="Ice-binding_C"/>
</dbReference>
<dbReference type="NCBIfam" id="TIGR02595">
    <property type="entry name" value="PEP_CTERM"/>
    <property type="match status" value="1"/>
</dbReference>
<dbReference type="InterPro" id="IPR030895">
    <property type="entry name" value="T5SS_PEPC_rpt"/>
</dbReference>
<dbReference type="Pfam" id="PF12951">
    <property type="entry name" value="PATR"/>
    <property type="match status" value="22"/>
</dbReference>
<evidence type="ECO:0000313" key="6">
    <source>
        <dbReference type="Proteomes" id="UP000738431"/>
    </source>
</evidence>
<dbReference type="InterPro" id="IPR051551">
    <property type="entry name" value="Autotransporter_adhesion"/>
</dbReference>
<dbReference type="InterPro" id="IPR012332">
    <property type="entry name" value="Autotransporter_pectin_lyase_C"/>
</dbReference>
<accession>A0ABZ1C9I9</accession>
<dbReference type="SUPFAM" id="SSF51126">
    <property type="entry name" value="Pectin lyase-like"/>
    <property type="match status" value="11"/>
</dbReference>
<protein>
    <submittedName>
        <fullName evidence="5">Autotransporter-associated beta strand repeat-containing protein</fullName>
    </submittedName>
</protein>
<reference evidence="5 6" key="1">
    <citation type="submission" date="2021-08" db="EMBL/GenBank/DDBJ databases">
        <authorList>
            <person name="Zhang D."/>
            <person name="Zhang A."/>
            <person name="Wang L."/>
        </authorList>
    </citation>
    <scope>NUCLEOTIDE SEQUENCE [LARGE SCALE GENOMIC DNA]</scope>
    <source>
        <strain evidence="5 6">WL0086</strain>
    </source>
</reference>
<dbReference type="RefSeq" id="WP_221029599.1">
    <property type="nucleotide sequence ID" value="NZ_CP139781.1"/>
</dbReference>
<keyword evidence="2" id="KW-1133">Transmembrane helix</keyword>
<keyword evidence="6" id="KW-1185">Reference proteome</keyword>
<dbReference type="Gene3D" id="2.160.20.20">
    <property type="match status" value="8"/>
</dbReference>
<sequence length="3310" mass="318207">MPLLRLSLLALVLLSPLAAQSTLYWDSDGATPGTTNIRNTWDYSAIRPWWSTSAAGDTATQAWTSGSTAVFSAGTNATGYQLVDIGQGVNVAAIYVEEGDVELWGAFYSGYFHDLATFDVASGASAILDATMNESSGAVNFTKTGAGTLTIKAPNNMTGNFAVSGGTVNITSQSNLSSGNLTVSNGATLANNGILELNNRTVSVTGAGSTLSSTNYIELGDIGDVTTSVHDGAVIRSDSSIAFGVNAGVNGVGLVSGSGSQLNSGSQIHVGYHGIGELTVESGGTVTPGSILELATAAGSTGTFNLNAGGTLAVGGTQGIAKGAGTANFNFGGGTLEVTGANLTTLVPVTLVSGTDSTIDTNGFTAALSGGVSGAGSLTKSGTGSLYLYGASYTGSTTIDEGTLYNTLNNLPSGTALTINSPGTFDLAGYAQTVGSLAGSGNLILGGVNLTTGGANTDTAFSGVISGTGTFSKTGTGTLTLSGDNTYTGITTISGGSLQIGSGSTTGALASSAITNNANLTFNRSNALSYAGVISGSGSVTQNGTGNTTLSGSNTYSGGTTVNAGTLTLGHANALGATTGNLTLNGGSLDLGTFDPTVGTAIFNGGTFTNGTLDNAAAFEVRTGSLPNDLDGAQTLTKTGSGTFTLSGTNTYTGDTTVSGGTLQVSSAGNIGSGDLHISGGSLSSSGNLVLNRAVTVDGSGSALSTTTYLEIGDGATGSLTVSDGGAVTSGTTAAIGHQAGVTGTATLTGSGSSLTSGDATYLGISGSGTLNLEDGASLNAPRVILGTYFGATGNLNINGGTLNVPILTIGESGVGNLNINDGGSISNTSITAGYSGRINVNNGGILNLSSSNGVEIQPGGSPVYLNQGGTIQASGVNPSFGGSNLHVFGGTLQVVDANLSSGVNFIIGDAGTWWTDLNEGLTVDTNGFDATLTGTLTRVFPGRANLTKTGEGTLTLTAANTYAGSTHIQGGTLSIASQSNLSTGGIFIQTGGRLTSSGSLPFDRRVSVTGAGSSLYTSGYLEFGTVETTGSGSLYLYDGATAEAASTVAFGTASDALGIAEISGTGSTLTSGAELYLGISGSATVDVSSGGVINAPHVLLAIQSGSVGILNLHSGGTVNIGAGGVDIGSGSGSALNLRGGTVNFTAADSYSNAPFGVVTGTTSTLNTNAFDATIGGVLAGGGSLIKTGSGTLTLTGANTYTGTTTLSGGTLQIGAGGSTGALASDVVNNANLAFNRSDALAYSGVISGSGSVTQVGTGNTTLSGNNTYTGGTIVDAGTLTLGHANALGATTGNLTLNGGTLDLGTNSPTIGTAIFNGGSFTNGSLNNAAAFEARTGSLDASLGGSSGLTKTGSGTFVFTGDQTYTGTTTVSEGTLQIGDGGTTGSIASSSIVNNANLAFNRSNAVTAANNISGSGSVTQSGSGTLTLSGTNTYSGGTTVSGGTLAISSDAKLGASSGALAVTNGATLNTGGDFRTNRAVTIDGSGSNLYNNGELIIGNGGTGSLTLTDGGSASAYNLTLAFGGGTGSVNIGDGSSVTVGNATSLGSATSNITLGNGGTLTTTTLGGTGTFDFAGGTLVAAGEFTSGLSGTLTNASTVNTNGHATTLSGNLSGTGALTKSGSGTLTLSGTNTYSGGTTVSGGTLAISSDAKLGASSGALAVTNGATLNTGGDFRTNRAVTIDGSGSNLYNNGELIIGNGGTGSLTLTDGATASTYNLTLAFGGGTGSVNIGDGSSVTVGNTTSLGSATSNITLGNGGTLTTANLGGTGTFDFAGGTLVAGGAFTSGMSGSVTNASTVNTNGHATTLSGNLSGTGSLTKSGTGTLTLTGSNSYSGGTTVSAGTLTGNTTSLQGNIVNNSAVTFDQSTTGTYAGDLSGSGSLTKSGAGNLTLSGTNTYAGGTTVSGGTLTIASDAKLGSSSGALAVSNGATLATGGDFRTNRAVTIDGAGSNLANNGELIIGNNGTGSLALTNNATVSAYNLHLAYTGGTGTVDIGSGASINVSGTTSLWTGSSALNLNDGGTLTTPGLSGSGTLNLAGGTLRSGGALSTGLATTLSNASTVDTNGYATTLSGVLSGDGSLTKSGTGTLTLTGANTYSGGTTVSAGTLTGNTSSLQGDITNNSAVVFDQAATGTYAGTIDGTGSLTKSGVGNLTLTGSNSHSGGTTVSGGSLTISSDAKLGASSGALAVTNGATLATGGDFRTNRAVTIDGSGSYLANNGELIIGNGGNGSLTLTDGGTASTYNLTLAFGGGTGTVDIGNGSSVSVGNITALGSGTSSVTVGNGGTLTTAGLSGSGTLHLAGGTLRSGGAFSSNVATTLTGSSTVDTNGHATTLSGSLSGTGSLTKSGAGTLTLSGSNGYTGTTSVSAGTLALTSTTASPTINLASGATLEVSVASGTRDNTDATTFTGSGTLQKTGAGNAVWGTAAATFAMDSGALIDVQAGTLTGGAGGNENWTANLAELNVASGATFAGVEANVRVDALSGAGTITSGYNGAGYSTFTFGVDDGSGTFSGVLADTDGSNAGHFTKVGSGTQILTGANTYTGGTTVSGGTLQLGNGAATGSVTGDIVNNAAVVFDRTGDVTYTGVISGTGNVTHDGSILRLDSAQTYTGSTTVKSGSILVLSTDTDQGLSAATDVELESGAILDISNRATEIAGLTGTGRIYSFGGSNGQLTVNTADGQDQTFSGVLGGNNYANFALTKAGAGTLTLTGANTHTGGTTVSGGTLSGNTTSLQGNITNNAALVFNQDSAGTYAGTLSGSGSLSKTGAGTLILSGTSDFTGTTTVNAGSLRLDSASALGATASVDVAAGATLDLNGNSVTIADLDGAGNITLGSGTLTTGDGANHTLSGVLSGTGGLTKTGSGTLTLSGTNTYSGGTTLNGGTVAVHHLTNLGSGDITINTGALAATGNYVFENDTVVTGSGSTLTTSGYVEWGTNGTGSLTVANGAQVTSGATTAFGNQAAGNGSATVTGTGSTLTSTGALYVGISGSAALTIADGGTVTAPAVFAGVYGTSSGTLNLNAGGKLQTSVIASEADTATFNFNGGELEIINANFSSGETFTLGDSTSTTIDTNGFAAAFTGTLEGSGGFTKAGVGTMTLSGTNTYTGATTINAGTLALGANGSIANSSGVALGNGGILDLTAKSTGFAFGSGQTLSGSGTLNLATNQTLNFAGTLAPGNSPGIITVDGNLVLNSAAIVAMELAGSGGMAGTDFDQIIVNGDLTLGGTLQLTLLNDYTPSIGQSFQLFTASSIGGTFANYDLPTIAGATWNTSYLAQTGAISLSAVPEPGTYAALAGLAMLGYAAWRKRRRTTK</sequence>
<feature type="chain" id="PRO_5045073306" evidence="3">
    <location>
        <begin position="22"/>
        <end position="3310"/>
    </location>
</feature>
<evidence type="ECO:0000256" key="2">
    <source>
        <dbReference type="SAM" id="Phobius"/>
    </source>
</evidence>
<evidence type="ECO:0000313" key="5">
    <source>
        <dbReference type="EMBL" id="WRQ86985.1"/>
    </source>
</evidence>
<feature type="transmembrane region" description="Helical" evidence="2">
    <location>
        <begin position="3286"/>
        <end position="3302"/>
    </location>
</feature>
<name>A0ABZ1C9I9_9BACT</name>
<dbReference type="InterPro" id="IPR011050">
    <property type="entry name" value="Pectin_lyase_fold/virulence"/>
</dbReference>
<dbReference type="NCBIfam" id="TIGR04393">
    <property type="entry name" value="rpt_T5SS_PEPC"/>
    <property type="match status" value="10"/>
</dbReference>
<dbReference type="PANTHER" id="PTHR35037">
    <property type="entry name" value="C-TERMINAL REGION OF AIDA-LIKE PROTEIN"/>
    <property type="match status" value="1"/>
</dbReference>